<evidence type="ECO:0000256" key="1">
    <source>
        <dbReference type="ARBA" id="ARBA00022723"/>
    </source>
</evidence>
<keyword evidence="4" id="KW-1185">Reference proteome</keyword>
<feature type="domain" description="HMA" evidence="2">
    <location>
        <begin position="1"/>
        <end position="66"/>
    </location>
</feature>
<dbReference type="Pfam" id="PF00403">
    <property type="entry name" value="HMA"/>
    <property type="match status" value="1"/>
</dbReference>
<dbReference type="PROSITE" id="PS50846">
    <property type="entry name" value="HMA_2"/>
    <property type="match status" value="1"/>
</dbReference>
<dbReference type="Gene3D" id="3.30.70.100">
    <property type="match status" value="1"/>
</dbReference>
<dbReference type="InterPro" id="IPR017969">
    <property type="entry name" value="Heavy-metal-associated_CS"/>
</dbReference>
<dbReference type="SUPFAM" id="SSF55008">
    <property type="entry name" value="HMA, heavy metal-associated domain"/>
    <property type="match status" value="1"/>
</dbReference>
<dbReference type="OrthoDB" id="677920at2"/>
<reference evidence="3 4" key="1">
    <citation type="submission" date="2018-06" db="EMBL/GenBank/DDBJ databases">
        <title>Genomic Encyclopedia of Archaeal and Bacterial Type Strains, Phase II (KMG-II): from individual species to whole genera.</title>
        <authorList>
            <person name="Goeker M."/>
        </authorList>
    </citation>
    <scope>NUCLEOTIDE SEQUENCE [LARGE SCALE GENOMIC DNA]</scope>
    <source>
        <strain evidence="3 4">DSM 25663</strain>
    </source>
</reference>
<evidence type="ECO:0000313" key="4">
    <source>
        <dbReference type="Proteomes" id="UP000248840"/>
    </source>
</evidence>
<protein>
    <submittedName>
        <fullName evidence="3">Copper chaperone CopZ</fullName>
    </submittedName>
</protein>
<dbReference type="PROSITE" id="PS01047">
    <property type="entry name" value="HMA_1"/>
    <property type="match status" value="1"/>
</dbReference>
<dbReference type="EMBL" id="QLSZ01000012">
    <property type="protein sequence ID" value="RAR70112.1"/>
    <property type="molecule type" value="Genomic_DNA"/>
</dbReference>
<gene>
    <name evidence="3" type="ORF">CLV55_11224</name>
</gene>
<organism evidence="3 4">
    <name type="scientific">Flavobacterium aciduliphilum</name>
    <dbReference type="NCBI Taxonomy" id="1101402"/>
    <lineage>
        <taxon>Bacteria</taxon>
        <taxon>Pseudomonadati</taxon>
        <taxon>Bacteroidota</taxon>
        <taxon>Flavobacteriia</taxon>
        <taxon>Flavobacteriales</taxon>
        <taxon>Flavobacteriaceae</taxon>
        <taxon>Flavobacterium</taxon>
    </lineage>
</organism>
<dbReference type="AlphaFoldDB" id="A0A328YDC7"/>
<dbReference type="RefSeq" id="WP_112113937.1">
    <property type="nucleotide sequence ID" value="NZ_QLSZ01000012.1"/>
</dbReference>
<evidence type="ECO:0000313" key="3">
    <source>
        <dbReference type="EMBL" id="RAR70112.1"/>
    </source>
</evidence>
<sequence>MKTKLIVQNLKCGGCAKTISSKIAQVGSISEIEVVVDESSVSFSYDNESTLEKVVEVLKTNGYPVEGDSNTMTTKAKSFVSCAIGKMS</sequence>
<dbReference type="Proteomes" id="UP000248840">
    <property type="component" value="Unassembled WGS sequence"/>
</dbReference>
<keyword evidence="1" id="KW-0479">Metal-binding</keyword>
<comment type="caution">
    <text evidence="3">The sequence shown here is derived from an EMBL/GenBank/DDBJ whole genome shotgun (WGS) entry which is preliminary data.</text>
</comment>
<dbReference type="GO" id="GO:0046872">
    <property type="term" value="F:metal ion binding"/>
    <property type="evidence" value="ECO:0007669"/>
    <property type="project" value="UniProtKB-KW"/>
</dbReference>
<dbReference type="InterPro" id="IPR006121">
    <property type="entry name" value="HMA_dom"/>
</dbReference>
<proteinExistence type="predicted"/>
<name>A0A328YDC7_9FLAO</name>
<dbReference type="InterPro" id="IPR036163">
    <property type="entry name" value="HMA_dom_sf"/>
</dbReference>
<evidence type="ECO:0000259" key="2">
    <source>
        <dbReference type="PROSITE" id="PS50846"/>
    </source>
</evidence>
<accession>A0A328YDC7</accession>
<dbReference type="CDD" id="cd00371">
    <property type="entry name" value="HMA"/>
    <property type="match status" value="1"/>
</dbReference>